<evidence type="ECO:0000313" key="1">
    <source>
        <dbReference type="EMBL" id="GEQ35470.1"/>
    </source>
</evidence>
<reference evidence="1" key="1">
    <citation type="submission" date="2019-08" db="EMBL/GenBank/DDBJ databases">
        <title>Marinilactibacillus psychrotolerans M13-2T whole genome sequencing project.</title>
        <authorList>
            <person name="Ishikawa M."/>
            <person name="Suzuki T."/>
            <person name="Matsutani M."/>
        </authorList>
    </citation>
    <scope>NUCLEOTIDE SEQUENCE</scope>
    <source>
        <strain evidence="1">M13-2T</strain>
    </source>
</reference>
<dbReference type="Proteomes" id="UP000887127">
    <property type="component" value="Unassembled WGS sequence"/>
</dbReference>
<dbReference type="Gene3D" id="3.40.50.1820">
    <property type="entry name" value="alpha/beta hydrolase"/>
    <property type="match status" value="1"/>
</dbReference>
<dbReference type="Pfam" id="PF26363">
    <property type="entry name" value="Phospholipase-like"/>
    <property type="match status" value="1"/>
</dbReference>
<dbReference type="EMBL" id="BKBI01000006">
    <property type="protein sequence ID" value="GEQ35470.1"/>
    <property type="molecule type" value="Genomic_DNA"/>
</dbReference>
<proteinExistence type="predicted"/>
<evidence type="ECO:0008006" key="3">
    <source>
        <dbReference type="Google" id="ProtNLM"/>
    </source>
</evidence>
<dbReference type="GeneID" id="96911441"/>
<dbReference type="RefSeq" id="WP_236048812.1">
    <property type="nucleotide sequence ID" value="NZ_BJVX01000009.1"/>
</dbReference>
<accession>A0AAV3WQ74</accession>
<comment type="caution">
    <text evidence="1">The sequence shown here is derived from an EMBL/GenBank/DDBJ whole genome shotgun (WGS) entry which is preliminary data.</text>
</comment>
<evidence type="ECO:0000313" key="2">
    <source>
        <dbReference type="Proteomes" id="UP000887127"/>
    </source>
</evidence>
<name>A0AAV3WQ74_9LACT</name>
<sequence length="399" mass="44532">MKPVAEIKDEYKSYNEKQLKKVSGYPESVIEKDIVIAYAGTTMTDSQDWKTNGREIGLNDKHDNGAFQSAVDYANEIEKKYSDKEGYRISSTGHSLGGAEAIYVAVLNGYDAFTYGAAGSGLSESQIQGYTGQVVNLYDTSDMVTTGLVTGGKDRIPFYSFGIDNAGWETAGHSLKQFELDDQGNYIDKHGDIVVYTDFQGGISIEQTLLKGQVIQNKKEIRQMELNRYGTLAEKEYIESLEAENRWLERQIEEFSVLVALRSKLTTSGGGLSYNEEIYLEDQQALTVIKILSSKFDEAMENVLTIYREGLVDIEDNWARGVETALSAAPDLSYEEVMDALREVDCTKQSMVDLPSEAFIEKMNKVNQMSSKFSVLTEEISSKINELVDRDHELGAHLA</sequence>
<dbReference type="SUPFAM" id="SSF53474">
    <property type="entry name" value="alpha/beta-Hydrolases"/>
    <property type="match status" value="1"/>
</dbReference>
<dbReference type="AlphaFoldDB" id="A0AAV3WQ74"/>
<gene>
    <name evidence="1" type="ORF">M132T_09780</name>
</gene>
<organism evidence="1 2">
    <name type="scientific">Marinilactibacillus psychrotolerans</name>
    <dbReference type="NCBI Taxonomy" id="191770"/>
    <lineage>
        <taxon>Bacteria</taxon>
        <taxon>Bacillati</taxon>
        <taxon>Bacillota</taxon>
        <taxon>Bacilli</taxon>
        <taxon>Lactobacillales</taxon>
        <taxon>Carnobacteriaceae</taxon>
        <taxon>Marinilactibacillus</taxon>
    </lineage>
</organism>
<protein>
    <recommendedName>
        <fullName evidence="3">DUF2974 domain-containing protein</fullName>
    </recommendedName>
</protein>
<dbReference type="InterPro" id="IPR029058">
    <property type="entry name" value="AB_hydrolase_fold"/>
</dbReference>